<dbReference type="Proteomes" id="UP000664521">
    <property type="component" value="Unassembled WGS sequence"/>
</dbReference>
<feature type="signal peptide" evidence="2">
    <location>
        <begin position="1"/>
        <end position="30"/>
    </location>
</feature>
<comment type="caution">
    <text evidence="3">The sequence shown here is derived from an EMBL/GenBank/DDBJ whole genome shotgun (WGS) entry which is preliminary data.</text>
</comment>
<evidence type="ECO:0000256" key="2">
    <source>
        <dbReference type="SAM" id="SignalP"/>
    </source>
</evidence>
<evidence type="ECO:0000256" key="1">
    <source>
        <dbReference type="SAM" id="MobiDB-lite"/>
    </source>
</evidence>
<dbReference type="InterPro" id="IPR008979">
    <property type="entry name" value="Galactose-bd-like_sf"/>
</dbReference>
<reference evidence="3" key="1">
    <citation type="submission" date="2021-03" db="EMBL/GenBank/DDBJ databases">
        <authorList>
            <person name="Tagirdzhanova G."/>
        </authorList>
    </citation>
    <scope>NUCLEOTIDE SEQUENCE</scope>
</reference>
<sequence length="272" mass="28632">MGKLATLYGTAALACCIFGGNLVGATGCNADNCLRALFPTQSPAVYSSDAAFCATFTASVDTRTTGFPSKASAACGSAPARYSSACSCRPTISSTLTSSTTSTGSSTTSTTPTPTCTPYSNYNDGVRNGNFECDLAPWVAEDIPGTTHSVSFPGDASNFAFEFDQVGPVSSQTNSHPASLSQDLALVGNIPYNLRFRTYFDKCTQSEGFVRVRLNGQSIYTVNACNDGSSTFKDNLVQFYAPLSGGNIRFEFLIFETPATVKIDNVSAIPLH</sequence>
<name>A0A8H3J6X4_9LECA</name>
<evidence type="ECO:0000313" key="3">
    <source>
        <dbReference type="EMBL" id="CAF9941769.1"/>
    </source>
</evidence>
<dbReference type="EMBL" id="CAJPDS010000239">
    <property type="protein sequence ID" value="CAF9941769.1"/>
    <property type="molecule type" value="Genomic_DNA"/>
</dbReference>
<keyword evidence="2" id="KW-0732">Signal</keyword>
<gene>
    <name evidence="3" type="ORF">HETSPECPRED_004000</name>
</gene>
<accession>A0A8H3J6X4</accession>
<evidence type="ECO:0000313" key="4">
    <source>
        <dbReference type="Proteomes" id="UP000664521"/>
    </source>
</evidence>
<organism evidence="3 4">
    <name type="scientific">Heterodermia speciosa</name>
    <dbReference type="NCBI Taxonomy" id="116794"/>
    <lineage>
        <taxon>Eukaryota</taxon>
        <taxon>Fungi</taxon>
        <taxon>Dikarya</taxon>
        <taxon>Ascomycota</taxon>
        <taxon>Pezizomycotina</taxon>
        <taxon>Lecanoromycetes</taxon>
        <taxon>OSLEUM clade</taxon>
        <taxon>Lecanoromycetidae</taxon>
        <taxon>Caliciales</taxon>
        <taxon>Physciaceae</taxon>
        <taxon>Heterodermia</taxon>
    </lineage>
</organism>
<dbReference type="SUPFAM" id="SSF49785">
    <property type="entry name" value="Galactose-binding domain-like"/>
    <property type="match status" value="1"/>
</dbReference>
<dbReference type="AlphaFoldDB" id="A0A8H3J6X4"/>
<dbReference type="PROSITE" id="PS51257">
    <property type="entry name" value="PROKAR_LIPOPROTEIN"/>
    <property type="match status" value="1"/>
</dbReference>
<keyword evidence="4" id="KW-1185">Reference proteome</keyword>
<protein>
    <submittedName>
        <fullName evidence="3">Uncharacterized protein</fullName>
    </submittedName>
</protein>
<proteinExistence type="predicted"/>
<feature type="chain" id="PRO_5034172847" evidence="2">
    <location>
        <begin position="31"/>
        <end position="272"/>
    </location>
</feature>
<dbReference type="OrthoDB" id="5424295at2759"/>
<feature type="region of interest" description="Disordered" evidence="1">
    <location>
        <begin position="94"/>
        <end position="116"/>
    </location>
</feature>